<comment type="caution">
    <text evidence="2">The sequence shown here is derived from an EMBL/GenBank/DDBJ whole genome shotgun (WGS) entry which is preliminary data.</text>
</comment>
<protein>
    <submittedName>
        <fullName evidence="2">Uncharacterized protein</fullName>
    </submittedName>
</protein>
<proteinExistence type="predicted"/>
<feature type="region of interest" description="Disordered" evidence="1">
    <location>
        <begin position="1"/>
        <end position="50"/>
    </location>
</feature>
<feature type="compositionally biased region" description="Polar residues" evidence="1">
    <location>
        <begin position="1"/>
        <end position="12"/>
    </location>
</feature>
<dbReference type="Proteomes" id="UP000527355">
    <property type="component" value="Unassembled WGS sequence"/>
</dbReference>
<feature type="compositionally biased region" description="Basic residues" evidence="1">
    <location>
        <begin position="17"/>
        <end position="34"/>
    </location>
</feature>
<keyword evidence="3" id="KW-1185">Reference proteome</keyword>
<feature type="region of interest" description="Disordered" evidence="1">
    <location>
        <begin position="71"/>
        <end position="94"/>
    </location>
</feature>
<evidence type="ECO:0000313" key="3">
    <source>
        <dbReference type="Proteomes" id="UP000527355"/>
    </source>
</evidence>
<dbReference type="AlphaFoldDB" id="A0A7J7V3P1"/>
<name>A0A7J7V3P1_MYOMY</name>
<sequence length="260" mass="28540">MQRPVNSGTATRQENHLHHRGLCARQRPKKRKTRPLSDLGTPLWAGHRPSGPGAGSSVLLTRLVHVPSCCEGRGGRGRQLPPVPGSQAGGIRHRPQSWARTCPFNVSILVTMETQESRPGTWCPFIISILVTMETQESRPGTWCPFNVSILVTMETRQSGQGHALSMFPCMSLWKPESGRGHALSTFPSVSPWKPGNQAWNMVPFQCFHACHHGNSPIWAETCPFNVSIRVTMETQESGLGHGALSMFPSVSPWKPANLG</sequence>
<dbReference type="EMBL" id="JABWUV010000011">
    <property type="protein sequence ID" value="KAF6319682.1"/>
    <property type="molecule type" value="Genomic_DNA"/>
</dbReference>
<gene>
    <name evidence="2" type="ORF">mMyoMyo1_008421</name>
</gene>
<reference evidence="2 3" key="1">
    <citation type="journal article" date="2020" name="Nature">
        <title>Six reference-quality genomes reveal evolution of bat adaptations.</title>
        <authorList>
            <person name="Jebb D."/>
            <person name="Huang Z."/>
            <person name="Pippel M."/>
            <person name="Hughes G.M."/>
            <person name="Lavrichenko K."/>
            <person name="Devanna P."/>
            <person name="Winkler S."/>
            <person name="Jermiin L.S."/>
            <person name="Skirmuntt E.C."/>
            <person name="Katzourakis A."/>
            <person name="Burkitt-Gray L."/>
            <person name="Ray D.A."/>
            <person name="Sullivan K.A.M."/>
            <person name="Roscito J.G."/>
            <person name="Kirilenko B.M."/>
            <person name="Davalos L.M."/>
            <person name="Corthals A.P."/>
            <person name="Power M.L."/>
            <person name="Jones G."/>
            <person name="Ransome R.D."/>
            <person name="Dechmann D.K.N."/>
            <person name="Locatelli A.G."/>
            <person name="Puechmaille S.J."/>
            <person name="Fedrigo O."/>
            <person name="Jarvis E.D."/>
            <person name="Hiller M."/>
            <person name="Vernes S.C."/>
            <person name="Myers E.W."/>
            <person name="Teeling E.C."/>
        </authorList>
    </citation>
    <scope>NUCLEOTIDE SEQUENCE [LARGE SCALE GENOMIC DNA]</scope>
    <source>
        <strain evidence="2">MMyoMyo1</strain>
        <tissue evidence="2">Flight muscle</tissue>
    </source>
</reference>
<evidence type="ECO:0000313" key="2">
    <source>
        <dbReference type="EMBL" id="KAF6319682.1"/>
    </source>
</evidence>
<evidence type="ECO:0000256" key="1">
    <source>
        <dbReference type="SAM" id="MobiDB-lite"/>
    </source>
</evidence>
<organism evidence="2 3">
    <name type="scientific">Myotis myotis</name>
    <name type="common">Greater mouse-eared bat</name>
    <name type="synonym">Vespertilio myotis</name>
    <dbReference type="NCBI Taxonomy" id="51298"/>
    <lineage>
        <taxon>Eukaryota</taxon>
        <taxon>Metazoa</taxon>
        <taxon>Chordata</taxon>
        <taxon>Craniata</taxon>
        <taxon>Vertebrata</taxon>
        <taxon>Euteleostomi</taxon>
        <taxon>Mammalia</taxon>
        <taxon>Eutheria</taxon>
        <taxon>Laurasiatheria</taxon>
        <taxon>Chiroptera</taxon>
        <taxon>Yangochiroptera</taxon>
        <taxon>Vespertilionidae</taxon>
        <taxon>Myotis</taxon>
    </lineage>
</organism>
<accession>A0A7J7V3P1</accession>